<dbReference type="Pfam" id="PF02541">
    <property type="entry name" value="Ppx-GppA"/>
    <property type="match status" value="1"/>
</dbReference>
<name>A0A401XJ85_9FLAO</name>
<evidence type="ECO:0000259" key="1">
    <source>
        <dbReference type="Pfam" id="PF02541"/>
    </source>
</evidence>
<keyword evidence="3" id="KW-1185">Reference proteome</keyword>
<dbReference type="Proteomes" id="UP000286715">
    <property type="component" value="Unassembled WGS sequence"/>
</dbReference>
<dbReference type="Gene3D" id="3.30.420.150">
    <property type="entry name" value="Exopolyphosphatase. Domain 2"/>
    <property type="match status" value="1"/>
</dbReference>
<comment type="caution">
    <text evidence="2">The sequence shown here is derived from an EMBL/GenBank/DDBJ whole genome shotgun (WGS) entry which is preliminary data.</text>
</comment>
<evidence type="ECO:0000313" key="2">
    <source>
        <dbReference type="EMBL" id="GCD77082.1"/>
    </source>
</evidence>
<dbReference type="SUPFAM" id="SSF53067">
    <property type="entry name" value="Actin-like ATPase domain"/>
    <property type="match status" value="2"/>
</dbReference>
<dbReference type="InterPro" id="IPR050273">
    <property type="entry name" value="GppA/Ppx_hydrolase"/>
</dbReference>
<dbReference type="PANTHER" id="PTHR30005:SF0">
    <property type="entry name" value="RETROGRADE REGULATION PROTEIN 2"/>
    <property type="match status" value="1"/>
</dbReference>
<organism evidence="2 3">
    <name type="scientific">Thermaurantimonas aggregans</name>
    <dbReference type="NCBI Taxonomy" id="2173829"/>
    <lineage>
        <taxon>Bacteria</taxon>
        <taxon>Pseudomonadati</taxon>
        <taxon>Bacteroidota</taxon>
        <taxon>Flavobacteriia</taxon>
        <taxon>Flavobacteriales</taxon>
        <taxon>Schleiferiaceae</taxon>
        <taxon>Thermaurantimonas</taxon>
    </lineage>
</organism>
<dbReference type="InterPro" id="IPR043129">
    <property type="entry name" value="ATPase_NBD"/>
</dbReference>
<dbReference type="OrthoDB" id="9814545at2"/>
<reference evidence="2 3" key="1">
    <citation type="submission" date="2018-11" db="EMBL/GenBank/DDBJ databases">
        <title>Schleiferia aggregans sp. nov., a moderately thermophilic heterotrophic bacterium isolated from microbial mats at a terrestrial hot spring.</title>
        <authorList>
            <person name="Iino T."/>
            <person name="Ohkuma M."/>
            <person name="Haruta S."/>
        </authorList>
    </citation>
    <scope>NUCLEOTIDE SEQUENCE [LARGE SCALE GENOMIC DNA]</scope>
    <source>
        <strain evidence="2 3">LA</strain>
    </source>
</reference>
<sequence length="298" mass="33580">MKIKHLAAIDIGSNSIRLLIANIIKIQKETYFKKSSLVRLPIRLGSDSFVKNTISKKTEEKIIAGMLAFKYLMQVNEVSAYRACATSAMRDAANGQEVIDKVKKETGIHIEIITGEEEARLIKNNEFLAKLTEQEPNVLYIDVGGGSTELTLIQRGIVTASRSFNIGTVRLLNGLVKEDDWNTMKHWLRDQTNTIEDVVMIGSGGNINRIFKMSGKAQGVPLTREYLESTFDYLQKFTKEDLILKLDLNPDRADVITHACRIYLSVMRWAGADRIYVPKLGLADGIVRELYKDLVEKL</sequence>
<proteinExistence type="predicted"/>
<dbReference type="InterPro" id="IPR003695">
    <property type="entry name" value="Ppx_GppA_N"/>
</dbReference>
<dbReference type="AlphaFoldDB" id="A0A401XJ85"/>
<accession>A0A401XJ85</accession>
<gene>
    <name evidence="2" type="primary">ppx</name>
    <name evidence="2" type="ORF">JCM31826_05640</name>
</gene>
<dbReference type="RefSeq" id="WP_124397145.1">
    <property type="nucleotide sequence ID" value="NZ_BHZE01000004.1"/>
</dbReference>
<evidence type="ECO:0000313" key="3">
    <source>
        <dbReference type="Proteomes" id="UP000286715"/>
    </source>
</evidence>
<dbReference type="PANTHER" id="PTHR30005">
    <property type="entry name" value="EXOPOLYPHOSPHATASE"/>
    <property type="match status" value="1"/>
</dbReference>
<dbReference type="CDD" id="cd24006">
    <property type="entry name" value="ASKHA_NBD_PPX_GppA"/>
    <property type="match status" value="1"/>
</dbReference>
<dbReference type="GO" id="GO:0016462">
    <property type="term" value="F:pyrophosphatase activity"/>
    <property type="evidence" value="ECO:0007669"/>
    <property type="project" value="TreeGrafter"/>
</dbReference>
<dbReference type="EMBL" id="BHZE01000004">
    <property type="protein sequence ID" value="GCD77082.1"/>
    <property type="molecule type" value="Genomic_DNA"/>
</dbReference>
<protein>
    <submittedName>
        <fullName evidence="2">Exopolyphosphatase</fullName>
    </submittedName>
</protein>
<feature type="domain" description="Ppx/GppA phosphatase N-terminal" evidence="1">
    <location>
        <begin position="43"/>
        <end position="289"/>
    </location>
</feature>
<dbReference type="Gene3D" id="3.30.420.40">
    <property type="match status" value="1"/>
</dbReference>